<dbReference type="CTD" id="29985"/>
<dbReference type="RefSeq" id="XP_038067912.1">
    <property type="nucleotide sequence ID" value="XM_038211984.1"/>
</dbReference>
<dbReference type="EnsemblMetazoa" id="XM_038211984.1">
    <property type="protein sequence ID" value="XP_038067912.1"/>
    <property type="gene ID" value="LOC119737546"/>
</dbReference>
<dbReference type="GO" id="GO:0016324">
    <property type="term" value="C:apical plasma membrane"/>
    <property type="evidence" value="ECO:0007669"/>
    <property type="project" value="UniProtKB-SubCell"/>
</dbReference>
<evidence type="ECO:0000256" key="5">
    <source>
        <dbReference type="ARBA" id="ARBA00022833"/>
    </source>
</evidence>
<feature type="transmembrane region" description="Helical" evidence="15">
    <location>
        <begin position="311"/>
        <end position="334"/>
    </location>
</feature>
<evidence type="ECO:0000256" key="2">
    <source>
        <dbReference type="ARBA" id="ARBA00022448"/>
    </source>
</evidence>
<dbReference type="GeneID" id="119737546"/>
<keyword evidence="3" id="KW-1003">Cell membrane</keyword>
<proteinExistence type="predicted"/>
<organism evidence="16 17">
    <name type="scientific">Patiria miniata</name>
    <name type="common">Bat star</name>
    <name type="synonym">Asterina miniata</name>
    <dbReference type="NCBI Taxonomy" id="46514"/>
    <lineage>
        <taxon>Eukaryota</taxon>
        <taxon>Metazoa</taxon>
        <taxon>Echinodermata</taxon>
        <taxon>Eleutherozoa</taxon>
        <taxon>Asterozoa</taxon>
        <taxon>Asteroidea</taxon>
        <taxon>Valvatacea</taxon>
        <taxon>Valvatida</taxon>
        <taxon>Asterinidae</taxon>
        <taxon>Patiria</taxon>
    </lineage>
</organism>
<feature type="transmembrane region" description="Helical" evidence="15">
    <location>
        <begin position="34"/>
        <end position="57"/>
    </location>
</feature>
<keyword evidence="8" id="KW-0406">Ion transport</keyword>
<dbReference type="InterPro" id="IPR003689">
    <property type="entry name" value="ZIP"/>
</dbReference>
<evidence type="ECO:0000256" key="7">
    <source>
        <dbReference type="ARBA" id="ARBA00022989"/>
    </source>
</evidence>
<name>A0A914AVX6_PATMI</name>
<feature type="region of interest" description="Disordered" evidence="14">
    <location>
        <begin position="175"/>
        <end position="216"/>
    </location>
</feature>
<evidence type="ECO:0000256" key="11">
    <source>
        <dbReference type="ARBA" id="ARBA00039395"/>
    </source>
</evidence>
<dbReference type="OrthoDB" id="448280at2759"/>
<feature type="transmembrane region" description="Helical" evidence="15">
    <location>
        <begin position="281"/>
        <end position="304"/>
    </location>
</feature>
<evidence type="ECO:0000313" key="16">
    <source>
        <dbReference type="EnsemblMetazoa" id="XP_038067912.1"/>
    </source>
</evidence>
<evidence type="ECO:0000256" key="10">
    <source>
        <dbReference type="ARBA" id="ARBA00036307"/>
    </source>
</evidence>
<evidence type="ECO:0000256" key="4">
    <source>
        <dbReference type="ARBA" id="ARBA00022692"/>
    </source>
</evidence>
<keyword evidence="9 15" id="KW-0472">Membrane</keyword>
<evidence type="ECO:0000256" key="15">
    <source>
        <dbReference type="SAM" id="Phobius"/>
    </source>
</evidence>
<comment type="catalytic activity">
    <reaction evidence="10">
        <text>Zn(2+)(in) = Zn(2+)(out)</text>
        <dbReference type="Rhea" id="RHEA:29351"/>
        <dbReference type="ChEBI" id="CHEBI:29105"/>
    </reaction>
    <physiologicalReaction direction="left-to-right" evidence="10">
        <dbReference type="Rhea" id="RHEA:29352"/>
    </physiologicalReaction>
</comment>
<evidence type="ECO:0000256" key="3">
    <source>
        <dbReference type="ARBA" id="ARBA00022475"/>
    </source>
</evidence>
<feature type="transmembrane region" description="Helical" evidence="15">
    <location>
        <begin position="77"/>
        <end position="98"/>
    </location>
</feature>
<keyword evidence="7 15" id="KW-1133">Transmembrane helix</keyword>
<dbReference type="Proteomes" id="UP000887568">
    <property type="component" value="Unplaced"/>
</dbReference>
<dbReference type="EnsemblMetazoa" id="XM_038211985.1">
    <property type="protein sequence ID" value="XP_038067913.1"/>
    <property type="gene ID" value="LOC119737546"/>
</dbReference>
<feature type="region of interest" description="Disordered" evidence="14">
    <location>
        <begin position="1"/>
        <end position="20"/>
    </location>
</feature>
<keyword evidence="2" id="KW-0813">Transport</keyword>
<feature type="transmembrane region" description="Helical" evidence="15">
    <location>
        <begin position="118"/>
        <end position="140"/>
    </location>
</feature>
<keyword evidence="17" id="KW-1185">Reference proteome</keyword>
<keyword evidence="6" id="KW-0864">Zinc transport</keyword>
<evidence type="ECO:0000256" key="8">
    <source>
        <dbReference type="ARBA" id="ARBA00023065"/>
    </source>
</evidence>
<keyword evidence="5" id="KW-0862">Zinc</keyword>
<dbReference type="OMA" id="HHHGHFN"/>
<dbReference type="PANTHER" id="PTHR11040:SF221">
    <property type="entry name" value="ZINC TRANSPORTER ZIP3"/>
    <property type="match status" value="1"/>
</dbReference>
<comment type="subcellular location">
    <subcellularLocation>
        <location evidence="1">Apical cell membrane</location>
        <topology evidence="1">Multi-pass membrane protein</topology>
    </subcellularLocation>
</comment>
<accession>A0A914AVX6</accession>
<sequence>MEDILTKGTGPSSRTDNFVTKKSGEPTYGSSMSILLLQLTCMIAVFLITLAGALLPLKVIGTKASQSIKRRQRSEKILSYCNCLAGGVFLATCFLGLIPAARDKFQEIFREKNITTEYPFCEAVVVLGFFLILSLEQLALSLQQQWQNRGKADEIQMKKVSLKFNAKDGKVKVDTTDLEDEEEDEDLFNRDSDTQPMLGPAKGITEERNGGYRRDNVSRLDETNDLEAGSHSHNAGSHGHSHLSNINNSGLLRSLILLFALSTHSIFEGMALGLQEDIKRIVYLLIAMLAHESLAAFALGASLIKNSVSTYAFVIYGVLFAGMIPSGIALGLWIRASPGFGAVVCSAVMQAIAAGIFIFVTFFEILNHEFEVHRDRPQKIAFAVLGYVILAALEAVQ</sequence>
<feature type="transmembrane region" description="Helical" evidence="15">
    <location>
        <begin position="378"/>
        <end position="396"/>
    </location>
</feature>
<evidence type="ECO:0000256" key="6">
    <source>
        <dbReference type="ARBA" id="ARBA00022906"/>
    </source>
</evidence>
<feature type="compositionally biased region" description="Acidic residues" evidence="14">
    <location>
        <begin position="176"/>
        <end position="186"/>
    </location>
</feature>
<dbReference type="Pfam" id="PF02535">
    <property type="entry name" value="Zip"/>
    <property type="match status" value="1"/>
</dbReference>
<evidence type="ECO:0000256" key="1">
    <source>
        <dbReference type="ARBA" id="ARBA00004424"/>
    </source>
</evidence>
<dbReference type="AlphaFoldDB" id="A0A914AVX6"/>
<feature type="compositionally biased region" description="Polar residues" evidence="14">
    <location>
        <begin position="9"/>
        <end position="20"/>
    </location>
</feature>
<dbReference type="GO" id="GO:0005385">
    <property type="term" value="F:zinc ion transmembrane transporter activity"/>
    <property type="evidence" value="ECO:0007669"/>
    <property type="project" value="TreeGrafter"/>
</dbReference>
<evidence type="ECO:0000256" key="14">
    <source>
        <dbReference type="SAM" id="MobiDB-lite"/>
    </source>
</evidence>
<evidence type="ECO:0000313" key="17">
    <source>
        <dbReference type="Proteomes" id="UP000887568"/>
    </source>
</evidence>
<feature type="transmembrane region" description="Helical" evidence="15">
    <location>
        <begin position="255"/>
        <end position="275"/>
    </location>
</feature>
<evidence type="ECO:0000256" key="13">
    <source>
        <dbReference type="ARBA" id="ARBA00042778"/>
    </source>
</evidence>
<feature type="compositionally biased region" description="Basic and acidic residues" evidence="14">
    <location>
        <begin position="204"/>
        <end position="216"/>
    </location>
</feature>
<dbReference type="PANTHER" id="PTHR11040">
    <property type="entry name" value="ZINC/IRON TRANSPORTER"/>
    <property type="match status" value="1"/>
</dbReference>
<evidence type="ECO:0000256" key="12">
    <source>
        <dbReference type="ARBA" id="ARBA00041702"/>
    </source>
</evidence>
<protein>
    <recommendedName>
        <fullName evidence="11">Zinc transporter ZIP3</fullName>
    </recommendedName>
    <alternativeName>
        <fullName evidence="13">Solute carrier family 39 member 3</fullName>
    </alternativeName>
    <alternativeName>
        <fullName evidence="12">Zrt- and Irt-like protein 3</fullName>
    </alternativeName>
</protein>
<dbReference type="RefSeq" id="XP_038067913.1">
    <property type="nucleotide sequence ID" value="XM_038211985.1"/>
</dbReference>
<keyword evidence="4 15" id="KW-0812">Transmembrane</keyword>
<reference evidence="16" key="1">
    <citation type="submission" date="2022-11" db="UniProtKB">
        <authorList>
            <consortium name="EnsemblMetazoa"/>
        </authorList>
    </citation>
    <scope>IDENTIFICATION</scope>
</reference>
<feature type="transmembrane region" description="Helical" evidence="15">
    <location>
        <begin position="340"/>
        <end position="366"/>
    </location>
</feature>
<evidence type="ECO:0000256" key="9">
    <source>
        <dbReference type="ARBA" id="ARBA00023136"/>
    </source>
</evidence>